<evidence type="ECO:0000256" key="2">
    <source>
        <dbReference type="ARBA" id="ARBA00022737"/>
    </source>
</evidence>
<dbReference type="PANTHER" id="PTHR47933">
    <property type="entry name" value="PENTATRICOPEPTIDE REPEAT-CONTAINING PROTEIN 1, MITOCHONDRIAL"/>
    <property type="match status" value="1"/>
</dbReference>
<organism evidence="4 5">
    <name type="scientific">Quercus suber</name>
    <name type="common">Cork oak</name>
    <dbReference type="NCBI Taxonomy" id="58331"/>
    <lineage>
        <taxon>Eukaryota</taxon>
        <taxon>Viridiplantae</taxon>
        <taxon>Streptophyta</taxon>
        <taxon>Embryophyta</taxon>
        <taxon>Tracheophyta</taxon>
        <taxon>Spermatophyta</taxon>
        <taxon>Magnoliopsida</taxon>
        <taxon>eudicotyledons</taxon>
        <taxon>Gunneridae</taxon>
        <taxon>Pentapetalae</taxon>
        <taxon>rosids</taxon>
        <taxon>fabids</taxon>
        <taxon>Fagales</taxon>
        <taxon>Fagaceae</taxon>
        <taxon>Quercus</taxon>
    </lineage>
</organism>
<sequence>MIPDHNTTLASATRCWFSSSPPSACSSSLPWISPLQMSKAALPKPDPPPETTTTTIDTRRKPKYISHESAINLIKRERDPKHALEIFNMVAEQNGFNHNGATYATILDKLARSKKFEAIDAVLHQMTYETCKFHEGVFLNLMKHFSKSSLHERVLKMFYAIQPYVREKPSLKAISTCLNLLVESNQINLAREFLLHTKKSLNLRPNTCIFNILVKHHCKSRDLESAFEVSTVEEHVHDSMYGPWIVVKRKVNGAKSQRSNEGPQLRRNIGNVQWPRDGFTKGDSAGLSRETKRKISPFKVRFEAQGACSVAEKEGLKELKGLSFSSLSPKVIENGKKGTKTEKAKLATKPSPQASVKGKKAVARSRAKTNTVDSSAGSPVLQAAIKNLPFLSIAECNGAAPNGRSYQGVSSKAQYTIYVEAKNGGEGVADGVRRDPCASNLGLEPVQLTAEESMEDGSPMDRSGCEDGWGRNNGHCVEEKQQSVEGMSIGDDGYEQNSEEYLEASRMVLDGGGKSPISC</sequence>
<dbReference type="InterPro" id="IPR051240">
    <property type="entry name" value="Mito_RNA-Proc/Resp"/>
</dbReference>
<comment type="similarity">
    <text evidence="1">Belongs to the PPR family. P subfamily.</text>
</comment>
<evidence type="ECO:0000313" key="4">
    <source>
        <dbReference type="EMBL" id="KAK7845753.1"/>
    </source>
</evidence>
<accession>A0AAW0L440</accession>
<keyword evidence="5" id="KW-1185">Reference proteome</keyword>
<protein>
    <submittedName>
        <fullName evidence="4">Pentatricopeptide repeat-containing protein</fullName>
    </submittedName>
</protein>
<dbReference type="Proteomes" id="UP000237347">
    <property type="component" value="Unassembled WGS sequence"/>
</dbReference>
<evidence type="ECO:0000313" key="5">
    <source>
        <dbReference type="Proteomes" id="UP000237347"/>
    </source>
</evidence>
<dbReference type="GO" id="GO:0003729">
    <property type="term" value="F:mRNA binding"/>
    <property type="evidence" value="ECO:0007669"/>
    <property type="project" value="TreeGrafter"/>
</dbReference>
<dbReference type="PANTHER" id="PTHR47933:SF23">
    <property type="entry name" value="OS02G0468500 PROTEIN"/>
    <property type="match status" value="1"/>
</dbReference>
<dbReference type="AlphaFoldDB" id="A0AAW0L440"/>
<feature type="region of interest" description="Disordered" evidence="3">
    <location>
        <begin position="255"/>
        <end position="274"/>
    </location>
</feature>
<reference evidence="4 5" key="1">
    <citation type="journal article" date="2018" name="Sci. Data">
        <title>The draft genome sequence of cork oak.</title>
        <authorList>
            <person name="Ramos A.M."/>
            <person name="Usie A."/>
            <person name="Barbosa P."/>
            <person name="Barros P.M."/>
            <person name="Capote T."/>
            <person name="Chaves I."/>
            <person name="Simoes F."/>
            <person name="Abreu I."/>
            <person name="Carrasquinho I."/>
            <person name="Faro C."/>
            <person name="Guimaraes J.B."/>
            <person name="Mendonca D."/>
            <person name="Nobrega F."/>
            <person name="Rodrigues L."/>
            <person name="Saibo N.J.M."/>
            <person name="Varela M.C."/>
            <person name="Egas C."/>
            <person name="Matos J."/>
            <person name="Miguel C.M."/>
            <person name="Oliveira M.M."/>
            <person name="Ricardo C.P."/>
            <person name="Goncalves S."/>
        </authorList>
    </citation>
    <scope>NUCLEOTIDE SEQUENCE [LARGE SCALE GENOMIC DNA]</scope>
    <source>
        <strain evidence="5">cv. HL8</strain>
    </source>
</reference>
<proteinExistence type="inferred from homology"/>
<dbReference type="InterPro" id="IPR011990">
    <property type="entry name" value="TPR-like_helical_dom_sf"/>
</dbReference>
<gene>
    <name evidence="4" type="ORF">CFP56_008932</name>
</gene>
<comment type="caution">
    <text evidence="4">The sequence shown here is derived from an EMBL/GenBank/DDBJ whole genome shotgun (WGS) entry which is preliminary data.</text>
</comment>
<keyword evidence="2" id="KW-0677">Repeat</keyword>
<evidence type="ECO:0000256" key="1">
    <source>
        <dbReference type="ARBA" id="ARBA00007626"/>
    </source>
</evidence>
<name>A0AAW0L440_QUESU</name>
<dbReference type="EMBL" id="PKMF04000165">
    <property type="protein sequence ID" value="KAK7845753.1"/>
    <property type="molecule type" value="Genomic_DNA"/>
</dbReference>
<evidence type="ECO:0000256" key="3">
    <source>
        <dbReference type="SAM" id="MobiDB-lite"/>
    </source>
</evidence>
<dbReference type="Gene3D" id="1.25.40.10">
    <property type="entry name" value="Tetratricopeptide repeat domain"/>
    <property type="match status" value="1"/>
</dbReference>